<dbReference type="AlphaFoldDB" id="A0ABD0BLS2"/>
<dbReference type="Pfam" id="PF13601">
    <property type="entry name" value="HTH_34"/>
    <property type="match status" value="1"/>
</dbReference>
<dbReference type="RefSeq" id="WP_014836255.1">
    <property type="nucleotide sequence ID" value="NZ_AP019662.1"/>
</dbReference>
<dbReference type="Proteomes" id="UP001205910">
    <property type="component" value="Unassembled WGS sequence"/>
</dbReference>
<evidence type="ECO:0000313" key="2">
    <source>
        <dbReference type="EMBL" id="GJJ42898.1"/>
    </source>
</evidence>
<accession>A0ABD0BLS2</accession>
<dbReference type="SUPFAM" id="SSF46785">
    <property type="entry name" value="Winged helix' DNA-binding domain"/>
    <property type="match status" value="1"/>
</dbReference>
<dbReference type="InterPro" id="IPR027395">
    <property type="entry name" value="WH_DNA-bd_dom"/>
</dbReference>
<evidence type="ECO:0000259" key="1">
    <source>
        <dbReference type="Pfam" id="PF13601"/>
    </source>
</evidence>
<feature type="domain" description="Winged helix DNA-binding" evidence="1">
    <location>
        <begin position="42"/>
        <end position="112"/>
    </location>
</feature>
<dbReference type="Gene3D" id="1.10.10.10">
    <property type="entry name" value="Winged helix-like DNA-binding domain superfamily/Winged helix DNA-binding domain"/>
    <property type="match status" value="1"/>
</dbReference>
<dbReference type="InterPro" id="IPR036388">
    <property type="entry name" value="WH-like_DNA-bd_sf"/>
</dbReference>
<protein>
    <recommendedName>
        <fullName evidence="1">Winged helix DNA-binding domain-containing protein</fullName>
    </recommendedName>
</protein>
<organism evidence="2 3">
    <name type="scientific">Corynebacterium ulcerans</name>
    <dbReference type="NCBI Taxonomy" id="65058"/>
    <lineage>
        <taxon>Bacteria</taxon>
        <taxon>Bacillati</taxon>
        <taxon>Actinomycetota</taxon>
        <taxon>Actinomycetes</taxon>
        <taxon>Mycobacteriales</taxon>
        <taxon>Corynebacteriaceae</taxon>
        <taxon>Corynebacterium</taxon>
    </lineage>
</organism>
<proteinExistence type="predicted"/>
<evidence type="ECO:0000313" key="3">
    <source>
        <dbReference type="Proteomes" id="UP001205910"/>
    </source>
</evidence>
<reference evidence="2 3" key="1">
    <citation type="submission" date="2021-11" db="EMBL/GenBank/DDBJ databases">
        <title>Whole genome sequences of diphtheriae toxin producing Corynebacterium ulcerans isolates from cats in Osaka, Japan.</title>
        <authorList>
            <person name="Umeda K."/>
            <person name="Hirai Y."/>
        </authorList>
    </citation>
    <scope>NUCLEOTIDE SEQUENCE [LARGE SCALE GENOMIC DNA]</scope>
    <source>
        <strain evidence="2 3">12109B-1</strain>
    </source>
</reference>
<gene>
    <name evidence="2" type="ORF">CULCOIPH005_10870</name>
</gene>
<name>A0ABD0BLS2_CORUL</name>
<dbReference type="EMBL" id="BQFK01000002">
    <property type="protein sequence ID" value="GJJ42898.1"/>
    <property type="molecule type" value="Genomic_DNA"/>
</dbReference>
<comment type="caution">
    <text evidence="2">The sequence shown here is derived from an EMBL/GenBank/DDBJ whole genome shotgun (WGS) entry which is preliminary data.</text>
</comment>
<sequence>MEEKETQSSGAASPVSLDEYLHTVPRTKICATLWAAKAIPDRNEMKFSKLRELTCLSESSLSKQLSFLESVGYVRRFRDYGASRSQDVVWVSLTEKGTLKYEEYMVALKQLLQSGCGGGS</sequence>
<dbReference type="InterPro" id="IPR036390">
    <property type="entry name" value="WH_DNA-bd_sf"/>
</dbReference>